<dbReference type="PROSITE" id="PS00409">
    <property type="entry name" value="PROKAR_NTER_METHYL"/>
    <property type="match status" value="1"/>
</dbReference>
<dbReference type="RefSeq" id="WP_277862892.1">
    <property type="nucleotide sequence ID" value="NZ_JARRAG010000002.1"/>
</dbReference>
<reference evidence="2 3" key="1">
    <citation type="submission" date="2023-03" db="EMBL/GenBank/DDBJ databases">
        <title>Paludisphaera mucosa sp. nov. a novel planctomycete from northern fen.</title>
        <authorList>
            <person name="Ivanova A."/>
        </authorList>
    </citation>
    <scope>NUCLEOTIDE SEQUENCE [LARGE SCALE GENOMIC DNA]</scope>
    <source>
        <strain evidence="2 3">Pla2</strain>
    </source>
</reference>
<evidence type="ECO:0000259" key="1">
    <source>
        <dbReference type="Pfam" id="PF07596"/>
    </source>
</evidence>
<dbReference type="Gene3D" id="3.30.700.10">
    <property type="entry name" value="Glycoprotein, Type 4 Pilin"/>
    <property type="match status" value="1"/>
</dbReference>
<dbReference type="Pfam" id="PF07596">
    <property type="entry name" value="SBP_bac_10"/>
    <property type="match status" value="1"/>
</dbReference>
<dbReference type="Pfam" id="PF07963">
    <property type="entry name" value="N_methyl"/>
    <property type="match status" value="1"/>
</dbReference>
<keyword evidence="3" id="KW-1185">Reference proteome</keyword>
<organism evidence="2 3">
    <name type="scientific">Paludisphaera mucosa</name>
    <dbReference type="NCBI Taxonomy" id="3030827"/>
    <lineage>
        <taxon>Bacteria</taxon>
        <taxon>Pseudomonadati</taxon>
        <taxon>Planctomycetota</taxon>
        <taxon>Planctomycetia</taxon>
        <taxon>Isosphaerales</taxon>
        <taxon>Isosphaeraceae</taxon>
        <taxon>Paludisphaera</taxon>
    </lineage>
</organism>
<dbReference type="PANTHER" id="PTHR30093:SF2">
    <property type="entry name" value="TYPE II SECRETION SYSTEM PROTEIN H"/>
    <property type="match status" value="1"/>
</dbReference>
<feature type="domain" description="DUF1559" evidence="1">
    <location>
        <begin position="31"/>
        <end position="346"/>
    </location>
</feature>
<dbReference type="NCBIfam" id="TIGR02532">
    <property type="entry name" value="IV_pilin_GFxxxE"/>
    <property type="match status" value="1"/>
</dbReference>
<dbReference type="EMBL" id="JARRAG010000002">
    <property type="protein sequence ID" value="MDG3006596.1"/>
    <property type="molecule type" value="Genomic_DNA"/>
</dbReference>
<dbReference type="InterPro" id="IPR012902">
    <property type="entry name" value="N_methyl_site"/>
</dbReference>
<dbReference type="InterPro" id="IPR011453">
    <property type="entry name" value="DUF1559"/>
</dbReference>
<name>A0ABT6FGJ0_9BACT</name>
<dbReference type="SUPFAM" id="SSF54523">
    <property type="entry name" value="Pili subunits"/>
    <property type="match status" value="1"/>
</dbReference>
<sequence length="366" mass="38885">MNPRKGFTLIELLVVIAIIAVLIALLLPAVQSAREAARRIQCTNNLKQLGLGVHNYISATGAFPPGIVTTVAYPGTADPGQLSTWTAWSPQSLLLSYIEQGPLYNAANFNWNCCYDTVADSINSTVYLNRIAAFLCPSDGVVGQQNINSYYGSIGTSTQQYPSDGNTSGVFLLYNSSNRTSSVTLAALTDGTSNTIAFGEGLAGDYAKTTSYRGNGMSGANQILAAEVLDARSAPTFVVQELQACNTFWATPAMATCVGVGGCDQAGMKQYMGQTWALGERGFTLFNTVVPPNSKQYPWHSCRTTTCLECAMEGSSYINASSNHPGGANFALSDGSVRFIKDSIDMSVYQALGTRNGGEVISSDSY</sequence>
<dbReference type="Proteomes" id="UP001216907">
    <property type="component" value="Unassembled WGS sequence"/>
</dbReference>
<gene>
    <name evidence="2" type="ORF">PZE19_22725</name>
</gene>
<protein>
    <submittedName>
        <fullName evidence="2">DUF1559 domain-containing protein</fullName>
    </submittedName>
</protein>
<evidence type="ECO:0000313" key="3">
    <source>
        <dbReference type="Proteomes" id="UP001216907"/>
    </source>
</evidence>
<accession>A0ABT6FGJ0</accession>
<evidence type="ECO:0000313" key="2">
    <source>
        <dbReference type="EMBL" id="MDG3006596.1"/>
    </source>
</evidence>
<dbReference type="NCBIfam" id="TIGR04294">
    <property type="entry name" value="pre_pil_HX9DG"/>
    <property type="match status" value="1"/>
</dbReference>
<proteinExistence type="predicted"/>
<comment type="caution">
    <text evidence="2">The sequence shown here is derived from an EMBL/GenBank/DDBJ whole genome shotgun (WGS) entry which is preliminary data.</text>
</comment>
<dbReference type="PANTHER" id="PTHR30093">
    <property type="entry name" value="GENERAL SECRETION PATHWAY PROTEIN G"/>
    <property type="match status" value="1"/>
</dbReference>
<dbReference type="InterPro" id="IPR045584">
    <property type="entry name" value="Pilin-like"/>
</dbReference>
<dbReference type="InterPro" id="IPR027558">
    <property type="entry name" value="Pre_pil_HX9DG_C"/>
</dbReference>